<evidence type="ECO:0000313" key="2">
    <source>
        <dbReference type="Proteomes" id="UP000188605"/>
    </source>
</evidence>
<comment type="caution">
    <text evidence="1">The sequence shown here is derived from an EMBL/GenBank/DDBJ whole genome shotgun (WGS) entry which is preliminary data.</text>
</comment>
<evidence type="ECO:0000313" key="1">
    <source>
        <dbReference type="EMBL" id="ONI41056.1"/>
    </source>
</evidence>
<proteinExistence type="predicted"/>
<protein>
    <submittedName>
        <fullName evidence="1">Ribonuclease III</fullName>
    </submittedName>
</protein>
<keyword evidence="2" id="KW-1185">Reference proteome</keyword>
<reference evidence="1" key="1">
    <citation type="submission" date="2016-08" db="EMBL/GenBank/DDBJ databases">
        <authorList>
            <person name="Ngugi D.K."/>
            <person name="Miyake S."/>
            <person name="Stingl U."/>
        </authorList>
    </citation>
    <scope>NUCLEOTIDE SEQUENCE</scope>
    <source>
        <strain evidence="1">SCG-B11WGA-EpuloA1</strain>
    </source>
</reference>
<name>A0ACC8XDT4_9FIRM</name>
<organism evidence="1 2">
    <name type="scientific">Candidatus Epulonipiscium fishelsonii</name>
    <dbReference type="NCBI Taxonomy" id="77094"/>
    <lineage>
        <taxon>Bacteria</taxon>
        <taxon>Bacillati</taxon>
        <taxon>Bacillota</taxon>
        <taxon>Clostridia</taxon>
        <taxon>Lachnospirales</taxon>
        <taxon>Lachnospiraceae</taxon>
        <taxon>Candidatus Epulonipiscium</taxon>
    </lineage>
</organism>
<accession>A0ACC8XDT4</accession>
<gene>
    <name evidence="1" type="ORF">AN396_04705</name>
</gene>
<dbReference type="EMBL" id="LJDB01000043">
    <property type="protein sequence ID" value="ONI41056.1"/>
    <property type="molecule type" value="Genomic_DNA"/>
</dbReference>
<sequence>MPTFTNRNEQLNSLEKVIGYSFVNKQLLEQATTHSSYANEHRNKNIKDNERLEFLGDAILDLIVSSYLFKKYPHLQEGDLSKSRASIVCEASLAEIAKKVNVGNYILLGKGEEMTGGRSRNSILADAFEAITGAIFLDGRYDAVEAFLNKTLISEYNDIAIEELYADYKTLLQEFIQQYSTEPIRYEVTDEIGPDHNKDFYVSVWHGKYECGKGLGKSKKEAEQNAARGALRKLKPDNKK</sequence>
<dbReference type="Proteomes" id="UP000188605">
    <property type="component" value="Unassembled WGS sequence"/>
</dbReference>